<keyword evidence="2" id="KW-1185">Reference proteome</keyword>
<evidence type="ECO:0000313" key="1">
    <source>
        <dbReference type="EMBL" id="KAJ0180790.1"/>
    </source>
</evidence>
<organism evidence="1 2">
    <name type="scientific">Dendrolimus kikuchii</name>
    <dbReference type="NCBI Taxonomy" id="765133"/>
    <lineage>
        <taxon>Eukaryota</taxon>
        <taxon>Metazoa</taxon>
        <taxon>Ecdysozoa</taxon>
        <taxon>Arthropoda</taxon>
        <taxon>Hexapoda</taxon>
        <taxon>Insecta</taxon>
        <taxon>Pterygota</taxon>
        <taxon>Neoptera</taxon>
        <taxon>Endopterygota</taxon>
        <taxon>Lepidoptera</taxon>
        <taxon>Glossata</taxon>
        <taxon>Ditrysia</taxon>
        <taxon>Bombycoidea</taxon>
        <taxon>Lasiocampidae</taxon>
        <taxon>Dendrolimus</taxon>
    </lineage>
</organism>
<accession>A0ACC1DAB4</accession>
<gene>
    <name evidence="1" type="ORF">K1T71_004194</name>
</gene>
<comment type="caution">
    <text evidence="1">The sequence shown here is derived from an EMBL/GenBank/DDBJ whole genome shotgun (WGS) entry which is preliminary data.</text>
</comment>
<proteinExistence type="predicted"/>
<sequence>MAAPAHRGLSAKTCAEGLFTCPVNASPVDYAKIRHDPRYYQIWYSHNAHLSRIYAEKYVRITRMYVTAHRHRRRLRGRRVVRTTKQSPERRISV</sequence>
<reference evidence="1 2" key="1">
    <citation type="journal article" date="2021" name="Front. Genet.">
        <title>Chromosome-Level Genome Assembly Reveals Significant Gene Expansion in the Toll and IMD Signaling Pathways of Dendrolimus kikuchii.</title>
        <authorList>
            <person name="Zhou J."/>
            <person name="Wu P."/>
            <person name="Xiong Z."/>
            <person name="Liu N."/>
            <person name="Zhao N."/>
            <person name="Ji M."/>
            <person name="Qiu Y."/>
            <person name="Yang B."/>
        </authorList>
    </citation>
    <scope>NUCLEOTIDE SEQUENCE [LARGE SCALE GENOMIC DNA]</scope>
    <source>
        <strain evidence="1">Ann1</strain>
    </source>
</reference>
<dbReference type="EMBL" id="CM034392">
    <property type="protein sequence ID" value="KAJ0180790.1"/>
    <property type="molecule type" value="Genomic_DNA"/>
</dbReference>
<name>A0ACC1DAB4_9NEOP</name>
<dbReference type="Proteomes" id="UP000824533">
    <property type="component" value="Linkage Group LG06"/>
</dbReference>
<evidence type="ECO:0000313" key="2">
    <source>
        <dbReference type="Proteomes" id="UP000824533"/>
    </source>
</evidence>
<protein>
    <submittedName>
        <fullName evidence="1">Uncharacterized protein</fullName>
    </submittedName>
</protein>